<dbReference type="SUPFAM" id="SSF51735">
    <property type="entry name" value="NAD(P)-binding Rossmann-fold domains"/>
    <property type="match status" value="1"/>
</dbReference>
<name>A0A494XME2_9BURK</name>
<accession>A0A494XME2</accession>
<dbReference type="OrthoDB" id="8990234at2"/>
<dbReference type="Proteomes" id="UP000270342">
    <property type="component" value="Unassembled WGS sequence"/>
</dbReference>
<dbReference type="AlphaFoldDB" id="A0A494XME2"/>
<evidence type="ECO:0000313" key="1">
    <source>
        <dbReference type="EMBL" id="RKP51875.1"/>
    </source>
</evidence>
<dbReference type="EMBL" id="RBZU01000008">
    <property type="protein sequence ID" value="RKP51875.1"/>
    <property type="molecule type" value="Genomic_DNA"/>
</dbReference>
<organism evidence="1 2">
    <name type="scientific">Pararobbsia silviterrae</name>
    <dbReference type="NCBI Taxonomy" id="1792498"/>
    <lineage>
        <taxon>Bacteria</taxon>
        <taxon>Pseudomonadati</taxon>
        <taxon>Pseudomonadota</taxon>
        <taxon>Betaproteobacteria</taxon>
        <taxon>Burkholderiales</taxon>
        <taxon>Burkholderiaceae</taxon>
        <taxon>Pararobbsia</taxon>
    </lineage>
</organism>
<dbReference type="RefSeq" id="WP_121088278.1">
    <property type="nucleotide sequence ID" value="NZ_RBZU01000008.1"/>
</dbReference>
<dbReference type="Gene3D" id="3.40.50.720">
    <property type="entry name" value="NAD(P)-binding Rossmann-like Domain"/>
    <property type="match status" value="1"/>
</dbReference>
<comment type="caution">
    <text evidence="1">The sequence shown here is derived from an EMBL/GenBank/DDBJ whole genome shotgun (WGS) entry which is preliminary data.</text>
</comment>
<keyword evidence="2" id="KW-1185">Reference proteome</keyword>
<gene>
    <name evidence="1" type="ORF">D7S86_18170</name>
</gene>
<proteinExistence type="predicted"/>
<dbReference type="InterPro" id="IPR036291">
    <property type="entry name" value="NAD(P)-bd_dom_sf"/>
</dbReference>
<protein>
    <submittedName>
        <fullName evidence="1">Shikimate dehydrogenase</fullName>
    </submittedName>
</protein>
<sequence>MTQNTHSTHGTRYAAAQRPTFYFIGVTTAQSSIMRVFPAWARHLGLGDVEIKGIDFKPHSPAEDYREVVRFLRDDPLSLGALVTTHKIDLYGACRDLFDVIDSHARVMGETSCLSKDQGKFVCHAKDPITSGLALDGFLPDDHFARTGAEVFSMGAGGSTIALSWHLMQKSRGANRPSKIIVSNRSAARLEEIERIHRELDLGVPCEYVIAPRAEDNDAVLARLSPGAVVINATGLGKDAPGSPLSDAAVFPEKAIVWDLNYRGDLVFLDQARVQQAARRLQIEDGWTYFIYGWTRVIAEVFHVDIPSRGAAFDRICEIAAEAGKPAPARTNA</sequence>
<evidence type="ECO:0000313" key="2">
    <source>
        <dbReference type="Proteomes" id="UP000270342"/>
    </source>
</evidence>
<reference evidence="1 2" key="1">
    <citation type="submission" date="2018-10" db="EMBL/GenBank/DDBJ databases">
        <title>Robbsia sp. DHC34, isolated from soil.</title>
        <authorList>
            <person name="Gao Z.-H."/>
            <person name="Qiu L.-H."/>
        </authorList>
    </citation>
    <scope>NUCLEOTIDE SEQUENCE [LARGE SCALE GENOMIC DNA]</scope>
    <source>
        <strain evidence="1 2">DHC34</strain>
    </source>
</reference>